<gene>
    <name evidence="3" type="ORF">LSAT_V11C800430430</name>
</gene>
<dbReference type="PANTHER" id="PTHR19375">
    <property type="entry name" value="HEAT SHOCK PROTEIN 70KDA"/>
    <property type="match status" value="1"/>
</dbReference>
<keyword evidence="4" id="KW-1185">Reference proteome</keyword>
<evidence type="ECO:0000256" key="1">
    <source>
        <dbReference type="ARBA" id="ARBA00022741"/>
    </source>
</evidence>
<name>A0A9R1X1A0_LACSA</name>
<dbReference type="GO" id="GO:0005524">
    <property type="term" value="F:ATP binding"/>
    <property type="evidence" value="ECO:0007669"/>
    <property type="project" value="UniProtKB-KW"/>
</dbReference>
<dbReference type="Gene3D" id="2.60.34.10">
    <property type="entry name" value="Substrate Binding Domain Of DNAk, Chain A, domain 1"/>
    <property type="match status" value="1"/>
</dbReference>
<dbReference type="SUPFAM" id="SSF100920">
    <property type="entry name" value="Heat shock protein 70kD (HSP70), peptide-binding domain"/>
    <property type="match status" value="1"/>
</dbReference>
<comment type="caution">
    <text evidence="3">The sequence shown here is derived from an EMBL/GenBank/DDBJ whole genome shotgun (WGS) entry which is preliminary data.</text>
</comment>
<dbReference type="Pfam" id="PF00012">
    <property type="entry name" value="HSP70"/>
    <property type="match status" value="1"/>
</dbReference>
<evidence type="ECO:0000256" key="2">
    <source>
        <dbReference type="ARBA" id="ARBA00022840"/>
    </source>
</evidence>
<organism evidence="3 4">
    <name type="scientific">Lactuca sativa</name>
    <name type="common">Garden lettuce</name>
    <dbReference type="NCBI Taxonomy" id="4236"/>
    <lineage>
        <taxon>Eukaryota</taxon>
        <taxon>Viridiplantae</taxon>
        <taxon>Streptophyta</taxon>
        <taxon>Embryophyta</taxon>
        <taxon>Tracheophyta</taxon>
        <taxon>Spermatophyta</taxon>
        <taxon>Magnoliopsida</taxon>
        <taxon>eudicotyledons</taxon>
        <taxon>Gunneridae</taxon>
        <taxon>Pentapetalae</taxon>
        <taxon>asterids</taxon>
        <taxon>campanulids</taxon>
        <taxon>Asterales</taxon>
        <taxon>Asteraceae</taxon>
        <taxon>Cichorioideae</taxon>
        <taxon>Cichorieae</taxon>
        <taxon>Lactucinae</taxon>
        <taxon>Lactuca</taxon>
    </lineage>
</organism>
<dbReference type="EMBL" id="NBSK02000008">
    <property type="protein sequence ID" value="KAJ0194524.1"/>
    <property type="molecule type" value="Genomic_DNA"/>
</dbReference>
<protein>
    <submittedName>
        <fullName evidence="3">Uncharacterized protein</fullName>
    </submittedName>
</protein>
<evidence type="ECO:0000313" key="3">
    <source>
        <dbReference type="EMBL" id="KAJ0194524.1"/>
    </source>
</evidence>
<keyword evidence="1" id="KW-0547">Nucleotide-binding</keyword>
<dbReference type="GO" id="GO:0140662">
    <property type="term" value="F:ATP-dependent protein folding chaperone"/>
    <property type="evidence" value="ECO:0007669"/>
    <property type="project" value="InterPro"/>
</dbReference>
<accession>A0A9R1X1A0</accession>
<reference evidence="3 4" key="1">
    <citation type="journal article" date="2017" name="Nat. Commun.">
        <title>Genome assembly with in vitro proximity ligation data and whole-genome triplication in lettuce.</title>
        <authorList>
            <person name="Reyes-Chin-Wo S."/>
            <person name="Wang Z."/>
            <person name="Yang X."/>
            <person name="Kozik A."/>
            <person name="Arikit S."/>
            <person name="Song C."/>
            <person name="Xia L."/>
            <person name="Froenicke L."/>
            <person name="Lavelle D.O."/>
            <person name="Truco M.J."/>
            <person name="Xia R."/>
            <person name="Zhu S."/>
            <person name="Xu C."/>
            <person name="Xu H."/>
            <person name="Xu X."/>
            <person name="Cox K."/>
            <person name="Korf I."/>
            <person name="Meyers B.C."/>
            <person name="Michelmore R.W."/>
        </authorList>
    </citation>
    <scope>NUCLEOTIDE SEQUENCE [LARGE SCALE GENOMIC DNA]</scope>
    <source>
        <strain evidence="4">cv. Salinas</strain>
        <tissue evidence="3">Seedlings</tissue>
    </source>
</reference>
<proteinExistence type="predicted"/>
<dbReference type="InterPro" id="IPR029047">
    <property type="entry name" value="HSP70_peptide-bd_sf"/>
</dbReference>
<keyword evidence="2" id="KW-0067">ATP-binding</keyword>
<dbReference type="AlphaFoldDB" id="A0A9R1X1A0"/>
<sequence length="236" mass="26351">MTGRNISSESDITILVGIQISTTYPKFSYTKLSGETTKMIKEMMVYEVTPLSLGVDLKGDIMNVVIGRNTPIPAKNTTVLVTIVDNQSSARISVYQGERSKSTDNYLLGSFVVFGIPPAPKGVSLIPVCFEIDDNGILTGTAKIVSNGIYITEKLTVTNYGGRMSKQEVDKMVKDAEKFKVQDQRNELPPKDMKNMHYALAEMMQWLSQGRVAQVEEIEHRKKYLINLVSRFPFPT</sequence>
<evidence type="ECO:0000313" key="4">
    <source>
        <dbReference type="Proteomes" id="UP000235145"/>
    </source>
</evidence>
<dbReference type="InterPro" id="IPR013126">
    <property type="entry name" value="Hsp_70_fam"/>
</dbReference>
<dbReference type="Proteomes" id="UP000235145">
    <property type="component" value="Unassembled WGS sequence"/>
</dbReference>